<dbReference type="Pfam" id="PF18758">
    <property type="entry name" value="KDZ"/>
    <property type="match status" value="1"/>
</dbReference>
<dbReference type="PANTHER" id="PTHR33096">
    <property type="entry name" value="CXC2 DOMAIN-CONTAINING PROTEIN"/>
    <property type="match status" value="1"/>
</dbReference>
<organism evidence="1 2">
    <name type="scientific">Armillaria luteobubalina</name>
    <dbReference type="NCBI Taxonomy" id="153913"/>
    <lineage>
        <taxon>Eukaryota</taxon>
        <taxon>Fungi</taxon>
        <taxon>Dikarya</taxon>
        <taxon>Basidiomycota</taxon>
        <taxon>Agaricomycotina</taxon>
        <taxon>Agaricomycetes</taxon>
        <taxon>Agaricomycetidae</taxon>
        <taxon>Agaricales</taxon>
        <taxon>Marasmiineae</taxon>
        <taxon>Physalacriaceae</taxon>
        <taxon>Armillaria</taxon>
    </lineage>
</organism>
<comment type="caution">
    <text evidence="1">The sequence shown here is derived from an EMBL/GenBank/DDBJ whole genome shotgun (WGS) entry which is preliminary data.</text>
</comment>
<gene>
    <name evidence="1" type="ORF">EDD18DRAFT_1308484</name>
</gene>
<dbReference type="AlphaFoldDB" id="A0AA39QAF8"/>
<dbReference type="EMBL" id="JAUEPU010000011">
    <property type="protein sequence ID" value="KAK0498094.1"/>
    <property type="molecule type" value="Genomic_DNA"/>
</dbReference>
<accession>A0AA39QAF8</accession>
<reference evidence="1" key="1">
    <citation type="submission" date="2023-06" db="EMBL/GenBank/DDBJ databases">
        <authorList>
            <consortium name="Lawrence Berkeley National Laboratory"/>
            <person name="Ahrendt S."/>
            <person name="Sahu N."/>
            <person name="Indic B."/>
            <person name="Wong-Bajracharya J."/>
            <person name="Merenyi Z."/>
            <person name="Ke H.-M."/>
            <person name="Monk M."/>
            <person name="Kocsube S."/>
            <person name="Drula E."/>
            <person name="Lipzen A."/>
            <person name="Balint B."/>
            <person name="Henrissat B."/>
            <person name="Andreopoulos B."/>
            <person name="Martin F.M."/>
            <person name="Harder C.B."/>
            <person name="Rigling D."/>
            <person name="Ford K.L."/>
            <person name="Foster G.D."/>
            <person name="Pangilinan J."/>
            <person name="Papanicolaou A."/>
            <person name="Barry K."/>
            <person name="LaButti K."/>
            <person name="Viragh M."/>
            <person name="Koriabine M."/>
            <person name="Yan M."/>
            <person name="Riley R."/>
            <person name="Champramary S."/>
            <person name="Plett K.L."/>
            <person name="Tsai I.J."/>
            <person name="Slot J."/>
            <person name="Sipos G."/>
            <person name="Plett J."/>
            <person name="Nagy L.G."/>
            <person name="Grigoriev I.V."/>
        </authorList>
    </citation>
    <scope>NUCLEOTIDE SEQUENCE</scope>
    <source>
        <strain evidence="1">HWK02</strain>
    </source>
</reference>
<sequence>MSYNNGVLLASQEHDMDVAFLSLVALVCRHDIPLFLVNVDTPGEQQKYAVALIKHLVSHLPTTTSITVLYDIGCMLDRSVNLYNIFSPGLTERLMFATSVMHAYGHQWSCQLIYNPRLKPGLGLTDGEGVERLWSCLRNLIGITQSSGDLRGWLRRKVKEGIEKKGAIARADLESCGRTVQYLQQQWEDQRHMQTSIRAYVPTQLRKELDAVLTLQGHADTIESAIQATRLTLTASVDVPHHNFDLSQLSYVHGELCNKIDQLYGSLNVSQTFPELASLDITFVQTLLLARDLKINIRTKLHQQTCKSISCHKPALLAAIRKFNSYIGELEHLSAEKKILFPLPHRLSTDLAHLKHDEDLMQDIWVQVTANKAPRWLVDADVRRGIHALLQLD</sequence>
<dbReference type="Proteomes" id="UP001175228">
    <property type="component" value="Unassembled WGS sequence"/>
</dbReference>
<protein>
    <submittedName>
        <fullName evidence="1">Uncharacterized protein</fullName>
    </submittedName>
</protein>
<name>A0AA39QAF8_9AGAR</name>
<proteinExistence type="predicted"/>
<evidence type="ECO:0000313" key="1">
    <source>
        <dbReference type="EMBL" id="KAK0498094.1"/>
    </source>
</evidence>
<dbReference type="InterPro" id="IPR040521">
    <property type="entry name" value="KDZ"/>
</dbReference>
<dbReference type="PANTHER" id="PTHR33096:SF1">
    <property type="entry name" value="CXC1-LIKE CYSTEINE CLUSTER ASSOCIATED WITH KDZ TRANSPOSASES DOMAIN-CONTAINING PROTEIN"/>
    <property type="match status" value="1"/>
</dbReference>
<keyword evidence="2" id="KW-1185">Reference proteome</keyword>
<evidence type="ECO:0000313" key="2">
    <source>
        <dbReference type="Proteomes" id="UP001175228"/>
    </source>
</evidence>